<dbReference type="InterPro" id="IPR000182">
    <property type="entry name" value="GNAT_dom"/>
</dbReference>
<dbReference type="PANTHER" id="PTHR43877">
    <property type="entry name" value="AMINOALKYLPHOSPHONATE N-ACETYLTRANSFERASE-RELATED-RELATED"/>
    <property type="match status" value="1"/>
</dbReference>
<dbReference type="Proteomes" id="UP000263377">
    <property type="component" value="Unassembled WGS sequence"/>
</dbReference>
<protein>
    <submittedName>
        <fullName evidence="4">GNAT family N-acetyltransferase</fullName>
    </submittedName>
</protein>
<dbReference type="AlphaFoldDB" id="A0A373A2H0"/>
<dbReference type="Pfam" id="PF00583">
    <property type="entry name" value="Acetyltransf_1"/>
    <property type="match status" value="1"/>
</dbReference>
<evidence type="ECO:0000259" key="3">
    <source>
        <dbReference type="PROSITE" id="PS51186"/>
    </source>
</evidence>
<feature type="domain" description="N-acetyltransferase" evidence="3">
    <location>
        <begin position="9"/>
        <end position="154"/>
    </location>
</feature>
<organism evidence="4 5">
    <name type="scientific">Kitasatospora xanthocidica</name>
    <dbReference type="NCBI Taxonomy" id="83382"/>
    <lineage>
        <taxon>Bacteria</taxon>
        <taxon>Bacillati</taxon>
        <taxon>Actinomycetota</taxon>
        <taxon>Actinomycetes</taxon>
        <taxon>Kitasatosporales</taxon>
        <taxon>Streptomycetaceae</taxon>
        <taxon>Kitasatospora</taxon>
    </lineage>
</organism>
<proteinExistence type="predicted"/>
<gene>
    <name evidence="4" type="ORF">DR950_32145</name>
</gene>
<accession>A0A373A2H0</accession>
<dbReference type="InterPro" id="IPR050832">
    <property type="entry name" value="Bact_Acetyltransf"/>
</dbReference>
<dbReference type="InterPro" id="IPR016181">
    <property type="entry name" value="Acyl_CoA_acyltransferase"/>
</dbReference>
<evidence type="ECO:0000256" key="2">
    <source>
        <dbReference type="ARBA" id="ARBA00023315"/>
    </source>
</evidence>
<keyword evidence="2" id="KW-0012">Acyltransferase</keyword>
<feature type="domain" description="N-acetyltransferase" evidence="3">
    <location>
        <begin position="163"/>
        <end position="316"/>
    </location>
</feature>
<evidence type="ECO:0000313" key="4">
    <source>
        <dbReference type="EMBL" id="RGD61777.1"/>
    </source>
</evidence>
<evidence type="ECO:0000256" key="1">
    <source>
        <dbReference type="ARBA" id="ARBA00022679"/>
    </source>
</evidence>
<name>A0A373A2H0_9ACTN</name>
<keyword evidence="5" id="KW-1185">Reference proteome</keyword>
<evidence type="ECO:0000313" key="5">
    <source>
        <dbReference type="Proteomes" id="UP000263377"/>
    </source>
</evidence>
<comment type="caution">
    <text evidence="4">The sequence shown here is derived from an EMBL/GenBank/DDBJ whole genome shotgun (WGS) entry which is preliminary data.</text>
</comment>
<keyword evidence="1 4" id="KW-0808">Transferase</keyword>
<dbReference type="SUPFAM" id="SSF55729">
    <property type="entry name" value="Acyl-CoA N-acyltransferases (Nat)"/>
    <property type="match status" value="2"/>
</dbReference>
<sequence length="319" mass="34424">MTSSNSSPLTIRDFRPGDAEAVAAAHRAGREHLVLSAETLLWLNGRPSPEEHFRTFVAELDGRVVGAVRCGVVLGTSVAGVGYANGSVLPGFRRRGAATALLAAAERHLVGHGVTELHTWMDDEPASVAFATARGYRLGRTMQFAGRDLALPLPPAPVLPPGVELRPAADWAADPHPVFLVEADAILDEPGSEVPMDALEYEDWLRDDWNRPDRDLALSVVAVVDGRPAAFSMAQTDGVDRYWSAFTACHREFRGRGLTKSAKLESLRLAAAAGLRHAYTSNDTTNGPMLAINAWLGYERCAAERKGIKRLGRPSEQDA</sequence>
<dbReference type="EMBL" id="QVIG01000001">
    <property type="protein sequence ID" value="RGD61777.1"/>
    <property type="molecule type" value="Genomic_DNA"/>
</dbReference>
<dbReference type="PANTHER" id="PTHR43877:SF1">
    <property type="entry name" value="ACETYLTRANSFERASE"/>
    <property type="match status" value="1"/>
</dbReference>
<dbReference type="Gene3D" id="3.40.630.30">
    <property type="match status" value="1"/>
</dbReference>
<dbReference type="PROSITE" id="PS51186">
    <property type="entry name" value="GNAT"/>
    <property type="match status" value="2"/>
</dbReference>
<reference evidence="4 5" key="1">
    <citation type="submission" date="2018-08" db="EMBL/GenBank/DDBJ databases">
        <title>Diversity &amp; Physiological Properties of Lignin-Decomposing Actinobacteria from Soil.</title>
        <authorList>
            <person name="Roh S.G."/>
            <person name="Kim S.B."/>
        </authorList>
    </citation>
    <scope>NUCLEOTIDE SEQUENCE [LARGE SCALE GENOMIC DNA]</scope>
    <source>
        <strain evidence="4 5">MMS17-GH009</strain>
    </source>
</reference>
<dbReference type="GO" id="GO:0016747">
    <property type="term" value="F:acyltransferase activity, transferring groups other than amino-acyl groups"/>
    <property type="evidence" value="ECO:0007669"/>
    <property type="project" value="InterPro"/>
</dbReference>
<dbReference type="RefSeq" id="WP_117489937.1">
    <property type="nucleotide sequence ID" value="NZ_QVIG01000001.1"/>
</dbReference>